<dbReference type="RefSeq" id="WP_011569845.1">
    <property type="nucleotide sequence ID" value="NC_008209.1"/>
</dbReference>
<organism evidence="1 2">
    <name type="scientific">Roseobacter denitrificans (strain ATCC 33942 / OCh 114)</name>
    <name type="common">Erythrobacter sp. (strain OCh 114)</name>
    <name type="synonym">Roseobacter denitrificans</name>
    <dbReference type="NCBI Taxonomy" id="375451"/>
    <lineage>
        <taxon>Bacteria</taxon>
        <taxon>Pseudomonadati</taxon>
        <taxon>Pseudomonadota</taxon>
        <taxon>Alphaproteobacteria</taxon>
        <taxon>Rhodobacterales</taxon>
        <taxon>Roseobacteraceae</taxon>
        <taxon>Roseobacter</taxon>
    </lineage>
</organism>
<evidence type="ECO:0000313" key="1">
    <source>
        <dbReference type="EMBL" id="ABG33234.1"/>
    </source>
</evidence>
<evidence type="ECO:0000313" key="2">
    <source>
        <dbReference type="Proteomes" id="UP000007029"/>
    </source>
</evidence>
<dbReference type="Proteomes" id="UP000007029">
    <property type="component" value="Chromosome"/>
</dbReference>
<dbReference type="OrthoDB" id="9906712at2"/>
<gene>
    <name evidence="1" type="ordered locus">RD1_3766</name>
</gene>
<dbReference type="AlphaFoldDB" id="Q161V9"/>
<sequence length="116" mass="12393">MNDAPVLSDASGFKQNTGRVVRLAGAYRAEFNPRHRTLVRDADGNLSAAGCVVVLALEDGSFVDLFDRPEEEGKALQGKKVVVTGTLCAPEEEDASVAQAVPLFHMIHISSIDIAQ</sequence>
<keyword evidence="2" id="KW-1185">Reference proteome</keyword>
<dbReference type="HOGENOM" id="CLU_2095016_0_0_5"/>
<dbReference type="KEGG" id="rde:RD1_3766"/>
<dbReference type="STRING" id="375451.RD1_3766"/>
<proteinExistence type="predicted"/>
<protein>
    <submittedName>
        <fullName evidence="1">Uncharacterized protein</fullName>
    </submittedName>
</protein>
<reference evidence="1 2" key="1">
    <citation type="journal article" date="2007" name="J. Bacteriol.">
        <title>The complete genome sequence of Roseobacter denitrificans reveals a mixotrophic rather than photosynthetic metabolism.</title>
        <authorList>
            <person name="Swingley W.D."/>
            <person name="Sadekar S."/>
            <person name="Mastrian S.D."/>
            <person name="Matthies H.J."/>
            <person name="Hao J."/>
            <person name="Ramos H."/>
            <person name="Acharya C.R."/>
            <person name="Conrad A.L."/>
            <person name="Taylor H.L."/>
            <person name="Dejesa L.C."/>
            <person name="Shah M.K."/>
            <person name="O'huallachain M.E."/>
            <person name="Lince M.T."/>
            <person name="Blankenship R.E."/>
            <person name="Beatty J.T."/>
            <person name="Touchman J.W."/>
        </authorList>
    </citation>
    <scope>NUCLEOTIDE SEQUENCE [LARGE SCALE GENOMIC DNA]</scope>
    <source>
        <strain evidence="2">ATCC 33942 / OCh 114</strain>
    </source>
</reference>
<accession>Q161V9</accession>
<dbReference type="EMBL" id="CP000362">
    <property type="protein sequence ID" value="ABG33234.1"/>
    <property type="molecule type" value="Genomic_DNA"/>
</dbReference>
<name>Q161V9_ROSDO</name>
<dbReference type="eggNOG" id="ENOG5031A97">
    <property type="taxonomic scope" value="Bacteria"/>
</dbReference>